<name>A0AAP6MJE8_9GAMM</name>
<dbReference type="InterPro" id="IPR013096">
    <property type="entry name" value="Cupin_2"/>
</dbReference>
<dbReference type="RefSeq" id="WP_346050005.1">
    <property type="nucleotide sequence ID" value="NZ_JAYGII010000003.1"/>
</dbReference>
<dbReference type="Proteomes" id="UP001302316">
    <property type="component" value="Unassembled WGS sequence"/>
</dbReference>
<dbReference type="PANTHER" id="PTHR36114:SF8">
    <property type="entry name" value="CUPIN TYPE-1 DOMAIN-CONTAINING PROTEIN"/>
    <property type="match status" value="1"/>
</dbReference>
<protein>
    <submittedName>
        <fullName evidence="3">Cupin domain-containing protein</fullName>
    </submittedName>
</protein>
<accession>A0AAP6MJE8</accession>
<reference evidence="3 4" key="1">
    <citation type="submission" date="2023-12" db="EMBL/GenBank/DDBJ databases">
        <title>Whole-genome sequencing of halo(alkali)philic microorganisms from hypersaline lakes.</title>
        <authorList>
            <person name="Sorokin D.Y."/>
            <person name="Merkel A.Y."/>
            <person name="Messina E."/>
            <person name="Yakimov M."/>
        </authorList>
    </citation>
    <scope>NUCLEOTIDE SEQUENCE [LARGE SCALE GENOMIC DNA]</scope>
    <source>
        <strain evidence="3 4">AB-CW1</strain>
    </source>
</reference>
<evidence type="ECO:0000256" key="1">
    <source>
        <dbReference type="SAM" id="MobiDB-lite"/>
    </source>
</evidence>
<feature type="region of interest" description="Disordered" evidence="1">
    <location>
        <begin position="111"/>
        <end position="132"/>
    </location>
</feature>
<dbReference type="AlphaFoldDB" id="A0AAP6MJE8"/>
<dbReference type="PANTHER" id="PTHR36114">
    <property type="entry name" value="16.7 KDA PROTEIN IN WHIE LOCUS"/>
    <property type="match status" value="1"/>
</dbReference>
<gene>
    <name evidence="3" type="ORF">VCB98_02135</name>
</gene>
<organism evidence="3 4">
    <name type="scientific">Natronospira elongata</name>
    <dbReference type="NCBI Taxonomy" id="3110268"/>
    <lineage>
        <taxon>Bacteria</taxon>
        <taxon>Pseudomonadati</taxon>
        <taxon>Pseudomonadota</taxon>
        <taxon>Gammaproteobacteria</taxon>
        <taxon>Natronospirales</taxon>
        <taxon>Natronospiraceae</taxon>
        <taxon>Natronospira</taxon>
    </lineage>
</organism>
<evidence type="ECO:0000259" key="2">
    <source>
        <dbReference type="Pfam" id="PF07883"/>
    </source>
</evidence>
<keyword evidence="4" id="KW-1185">Reference proteome</keyword>
<dbReference type="EMBL" id="JAYGII010000003">
    <property type="protein sequence ID" value="MEA5444614.1"/>
    <property type="molecule type" value="Genomic_DNA"/>
</dbReference>
<evidence type="ECO:0000313" key="3">
    <source>
        <dbReference type="EMBL" id="MEA5444614.1"/>
    </source>
</evidence>
<dbReference type="Gene3D" id="2.60.120.10">
    <property type="entry name" value="Jelly Rolls"/>
    <property type="match status" value="1"/>
</dbReference>
<sequence length="132" mass="14543">MIFRAAEAEAFDFVERCHISEWLNNEADPALSVARAAVAAGVTTRWHRLRGIAERYVVLSGEGEVDVAGLERQVVGPGDVVVIPADTAQRISNMGSEELVFLAICTPRFRPESYEDLDPDPMPDGEDQSRRS</sequence>
<dbReference type="Pfam" id="PF07883">
    <property type="entry name" value="Cupin_2"/>
    <property type="match status" value="1"/>
</dbReference>
<evidence type="ECO:0000313" key="4">
    <source>
        <dbReference type="Proteomes" id="UP001302316"/>
    </source>
</evidence>
<feature type="domain" description="Cupin type-2" evidence="2">
    <location>
        <begin position="38"/>
        <end position="104"/>
    </location>
</feature>
<dbReference type="SUPFAM" id="SSF51182">
    <property type="entry name" value="RmlC-like cupins"/>
    <property type="match status" value="1"/>
</dbReference>
<comment type="caution">
    <text evidence="3">The sequence shown here is derived from an EMBL/GenBank/DDBJ whole genome shotgun (WGS) entry which is preliminary data.</text>
</comment>
<feature type="compositionally biased region" description="Acidic residues" evidence="1">
    <location>
        <begin position="114"/>
        <end position="126"/>
    </location>
</feature>
<dbReference type="InterPro" id="IPR014710">
    <property type="entry name" value="RmlC-like_jellyroll"/>
</dbReference>
<proteinExistence type="predicted"/>
<dbReference type="InterPro" id="IPR011051">
    <property type="entry name" value="RmlC_Cupin_sf"/>
</dbReference>
<dbReference type="InterPro" id="IPR052044">
    <property type="entry name" value="PKS_Associated_Protein"/>
</dbReference>